<dbReference type="SMART" id="SM00922">
    <property type="entry name" value="MR_MLE"/>
    <property type="match status" value="1"/>
</dbReference>
<dbReference type="InterPro" id="IPR013341">
    <property type="entry name" value="Mandelate_racemase_N_dom"/>
</dbReference>
<keyword evidence="3 6" id="KW-0460">Magnesium</keyword>
<dbReference type="Gene3D" id="3.30.390.10">
    <property type="entry name" value="Enolase-like, N-terminal domain"/>
    <property type="match status" value="1"/>
</dbReference>
<name>A0A7Y0DYH6_9PROT</name>
<dbReference type="NCBIfam" id="NF042940">
    <property type="entry name" value="racemase_DgcA"/>
    <property type="match status" value="1"/>
</dbReference>
<keyword evidence="2 6" id="KW-0479">Metal-binding</keyword>
<dbReference type="Pfam" id="PF02746">
    <property type="entry name" value="MR_MLE_N"/>
    <property type="match status" value="1"/>
</dbReference>
<dbReference type="Gene3D" id="3.20.20.120">
    <property type="entry name" value="Enolase-like C-terminal domain"/>
    <property type="match status" value="1"/>
</dbReference>
<feature type="binding site" evidence="6">
    <location>
        <position position="224"/>
    </location>
    <ligand>
        <name>Mg(2+)</name>
        <dbReference type="ChEBI" id="CHEBI:18420"/>
    </ligand>
</feature>
<feature type="binding site" evidence="6">
    <location>
        <position position="201"/>
    </location>
    <ligand>
        <name>Mg(2+)</name>
        <dbReference type="ChEBI" id="CHEBI:18420"/>
    </ligand>
</feature>
<evidence type="ECO:0000259" key="8">
    <source>
        <dbReference type="SMART" id="SM00922"/>
    </source>
</evidence>
<organism evidence="9 10">
    <name type="scientific">Pacificispira spongiicola</name>
    <dbReference type="NCBI Taxonomy" id="2729598"/>
    <lineage>
        <taxon>Bacteria</taxon>
        <taxon>Pseudomonadati</taxon>
        <taxon>Pseudomonadota</taxon>
        <taxon>Alphaproteobacteria</taxon>
        <taxon>Rhodospirillales</taxon>
        <taxon>Rhodospirillaceae</taxon>
        <taxon>Pacificispira</taxon>
    </lineage>
</organism>
<feature type="active site" description="Proton acceptor; specific for (R)-substrate epimerization" evidence="5">
    <location>
        <position position="150"/>
    </location>
</feature>
<dbReference type="PANTHER" id="PTHR48080">
    <property type="entry name" value="D-GALACTONATE DEHYDRATASE-RELATED"/>
    <property type="match status" value="1"/>
</dbReference>
<evidence type="ECO:0000256" key="2">
    <source>
        <dbReference type="ARBA" id="ARBA00022723"/>
    </source>
</evidence>
<dbReference type="Pfam" id="PF13378">
    <property type="entry name" value="MR_MLE_C"/>
    <property type="match status" value="1"/>
</dbReference>
<gene>
    <name evidence="9" type="ORF">HH303_01465</name>
</gene>
<dbReference type="GO" id="GO:0016855">
    <property type="term" value="F:racemase and epimerase activity, acting on amino acids and derivatives"/>
    <property type="evidence" value="ECO:0007669"/>
    <property type="project" value="UniProtKB-UniRule"/>
</dbReference>
<dbReference type="SFLD" id="SFLDS00001">
    <property type="entry name" value="Enolase"/>
    <property type="match status" value="1"/>
</dbReference>
<evidence type="ECO:0000256" key="3">
    <source>
        <dbReference type="ARBA" id="ARBA00022842"/>
    </source>
</evidence>
<dbReference type="CDD" id="cd03319">
    <property type="entry name" value="L-Ala-DL-Glu_epimerase"/>
    <property type="match status" value="1"/>
</dbReference>
<dbReference type="Proteomes" id="UP000539372">
    <property type="component" value="Unassembled WGS sequence"/>
</dbReference>
<comment type="similarity">
    <text evidence="1 7">Belongs to the mandelate racemase/muconate lactonizing enzyme family.</text>
</comment>
<evidence type="ECO:0000256" key="5">
    <source>
        <dbReference type="PIRSR" id="PIRSR634603-1"/>
    </source>
</evidence>
<dbReference type="InterPro" id="IPR029017">
    <property type="entry name" value="Enolase-like_N"/>
</dbReference>
<evidence type="ECO:0000256" key="7">
    <source>
        <dbReference type="RuleBase" id="RU366006"/>
    </source>
</evidence>
<feature type="domain" description="Mandelate racemase/muconate lactonizing enzyme C-terminal" evidence="8">
    <location>
        <begin position="131"/>
        <end position="222"/>
    </location>
</feature>
<dbReference type="InterPro" id="IPR034603">
    <property type="entry name" value="Dipeptide_epimerase"/>
</dbReference>
<dbReference type="InterPro" id="IPR034593">
    <property type="entry name" value="DgoD-like"/>
</dbReference>
<feature type="active site" description="Proton acceptor; specific for (S)-substrate epimerization" evidence="5">
    <location>
        <position position="246"/>
    </location>
</feature>
<comment type="cofactor">
    <cofactor evidence="6 7">
        <name>Mg(2+)</name>
        <dbReference type="ChEBI" id="CHEBI:18420"/>
    </cofactor>
    <text evidence="6 7">Binds 1 Mg(2+) ion per subunit.</text>
</comment>
<dbReference type="PANTHER" id="PTHR48080:SF3">
    <property type="entry name" value="ENOLASE SUPERFAMILY MEMBER DDB_G0284701"/>
    <property type="match status" value="1"/>
</dbReference>
<dbReference type="EC" id="5.1.1.-" evidence="7"/>
<feature type="binding site" evidence="6">
    <location>
        <position position="175"/>
    </location>
    <ligand>
        <name>Mg(2+)</name>
        <dbReference type="ChEBI" id="CHEBI:18420"/>
    </ligand>
</feature>
<dbReference type="SUPFAM" id="SSF54826">
    <property type="entry name" value="Enolase N-terminal domain-like"/>
    <property type="match status" value="1"/>
</dbReference>
<accession>A0A7Y0DYH6</accession>
<evidence type="ECO:0000313" key="10">
    <source>
        <dbReference type="Proteomes" id="UP000539372"/>
    </source>
</evidence>
<evidence type="ECO:0000256" key="1">
    <source>
        <dbReference type="ARBA" id="ARBA00008031"/>
    </source>
</evidence>
<dbReference type="SFLD" id="SFLDG00180">
    <property type="entry name" value="muconate_cycloisomerase"/>
    <property type="match status" value="1"/>
</dbReference>
<dbReference type="AlphaFoldDB" id="A0A7Y0DYH6"/>
<protein>
    <recommendedName>
        <fullName evidence="7">Dipeptide epimerase</fullName>
        <ecNumber evidence="7">5.1.1.-</ecNumber>
    </recommendedName>
</protein>
<dbReference type="SFLD" id="SFLDF00010">
    <property type="entry name" value="dipeptide_epimerase"/>
    <property type="match status" value="1"/>
</dbReference>
<keyword evidence="10" id="KW-1185">Reference proteome</keyword>
<dbReference type="EMBL" id="JABBNT010000001">
    <property type="protein sequence ID" value="NMM43126.1"/>
    <property type="molecule type" value="Genomic_DNA"/>
</dbReference>
<proteinExistence type="inferred from homology"/>
<dbReference type="InterPro" id="IPR036849">
    <property type="entry name" value="Enolase-like_C_sf"/>
</dbReference>
<comment type="caution">
    <text evidence="9">The sequence shown here is derived from an EMBL/GenBank/DDBJ whole genome shotgun (WGS) entry which is preliminary data.</text>
</comment>
<dbReference type="GO" id="GO:0046872">
    <property type="term" value="F:metal ion binding"/>
    <property type="evidence" value="ECO:0007669"/>
    <property type="project" value="UniProtKB-KW"/>
</dbReference>
<reference evidence="9 10" key="1">
    <citation type="submission" date="2020-04" db="EMBL/GenBank/DDBJ databases">
        <title>Rhodospirillaceae bacterium KN72 isolated from deep sea.</title>
        <authorList>
            <person name="Zhang D.-C."/>
        </authorList>
    </citation>
    <scope>NUCLEOTIDE SEQUENCE [LARGE SCALE GENOMIC DNA]</scope>
    <source>
        <strain evidence="9 10">KN72</strain>
    </source>
</reference>
<evidence type="ECO:0000256" key="4">
    <source>
        <dbReference type="ARBA" id="ARBA00023235"/>
    </source>
</evidence>
<dbReference type="RefSeq" id="WP_169623427.1">
    <property type="nucleotide sequence ID" value="NZ_JABBNT010000001.1"/>
</dbReference>
<evidence type="ECO:0000256" key="6">
    <source>
        <dbReference type="PIRSR" id="PIRSR634603-3"/>
    </source>
</evidence>
<dbReference type="InterPro" id="IPR013342">
    <property type="entry name" value="Mandelate_racemase_C"/>
</dbReference>
<dbReference type="SUPFAM" id="SSF51604">
    <property type="entry name" value="Enolase C-terminal domain-like"/>
    <property type="match status" value="1"/>
</dbReference>
<keyword evidence="4 7" id="KW-0413">Isomerase</keyword>
<evidence type="ECO:0000313" key="9">
    <source>
        <dbReference type="EMBL" id="NMM43126.1"/>
    </source>
</evidence>
<sequence>MPILTVRHDSFPIAGTFTISRGSKTTVEVVVAEISGDGHVGRGECVPYARYGESIDSVIEELRGMEKAVTDGLTREALLDAMPAGAARNALDCALWDFEAKATGMPVWQRAGLSTAPEPVVTAYTLSLDTPENMAAKATENATRPLFKLKLTGEGDLERVAAVREAAPNTRLIVDANEGWSVSMVEPFSEKLAALGVEMIEQPLPAADDAMLADVAHPIPLCADESAHAREGFPSLVGKYEMINIKIDKTGGLTEALALKAMAEDAGMDIMVGCMLATSLGMAPAFLVAQGAKVVDLDGPLLLARDRDPGFVFDGSTMMPPSAALWG</sequence>
<dbReference type="InterPro" id="IPR029065">
    <property type="entry name" value="Enolase_C-like"/>
</dbReference>